<gene>
    <name evidence="20" type="ORF">GO755_21025</name>
</gene>
<evidence type="ECO:0000259" key="18">
    <source>
        <dbReference type="Pfam" id="PF13614"/>
    </source>
</evidence>
<dbReference type="CDD" id="cd05387">
    <property type="entry name" value="BY-kinase"/>
    <property type="match status" value="1"/>
</dbReference>
<dbReference type="Pfam" id="PF02706">
    <property type="entry name" value="Wzz"/>
    <property type="match status" value="1"/>
</dbReference>
<evidence type="ECO:0000259" key="17">
    <source>
        <dbReference type="Pfam" id="PF02706"/>
    </source>
</evidence>
<evidence type="ECO:0000256" key="8">
    <source>
        <dbReference type="ARBA" id="ARBA00022692"/>
    </source>
</evidence>
<protein>
    <recommendedName>
        <fullName evidence="4">non-specific protein-tyrosine kinase</fullName>
        <ecNumber evidence="4">2.7.10.2</ecNumber>
    </recommendedName>
</protein>
<dbReference type="InterPro" id="IPR005702">
    <property type="entry name" value="Wzc-like_C"/>
</dbReference>
<evidence type="ECO:0000256" key="14">
    <source>
        <dbReference type="ARBA" id="ARBA00023137"/>
    </source>
</evidence>
<keyword evidence="6" id="KW-0997">Cell inner membrane</keyword>
<evidence type="ECO:0000256" key="5">
    <source>
        <dbReference type="ARBA" id="ARBA00022475"/>
    </source>
</evidence>
<evidence type="ECO:0000256" key="15">
    <source>
        <dbReference type="ARBA" id="ARBA00051245"/>
    </source>
</evidence>
<proteinExistence type="inferred from homology"/>
<evidence type="ECO:0000256" key="13">
    <source>
        <dbReference type="ARBA" id="ARBA00023136"/>
    </source>
</evidence>
<evidence type="ECO:0000256" key="6">
    <source>
        <dbReference type="ARBA" id="ARBA00022519"/>
    </source>
</evidence>
<evidence type="ECO:0000259" key="19">
    <source>
        <dbReference type="Pfam" id="PF13807"/>
    </source>
</evidence>
<feature type="domain" description="Tyrosine-protein kinase G-rich" evidence="19">
    <location>
        <begin position="433"/>
        <end position="509"/>
    </location>
</feature>
<dbReference type="Proteomes" id="UP000436006">
    <property type="component" value="Unassembled WGS sequence"/>
</dbReference>
<dbReference type="InterPro" id="IPR027417">
    <property type="entry name" value="P-loop_NTPase"/>
</dbReference>
<keyword evidence="7 20" id="KW-0808">Transferase</keyword>
<keyword evidence="9" id="KW-0547">Nucleotide-binding</keyword>
<dbReference type="AlphaFoldDB" id="A0A7K1SFE4"/>
<evidence type="ECO:0000313" key="20">
    <source>
        <dbReference type="EMBL" id="MVM32537.1"/>
    </source>
</evidence>
<evidence type="ECO:0000256" key="1">
    <source>
        <dbReference type="ARBA" id="ARBA00004429"/>
    </source>
</evidence>
<dbReference type="EC" id="2.7.10.2" evidence="4"/>
<evidence type="ECO:0000256" key="12">
    <source>
        <dbReference type="ARBA" id="ARBA00022989"/>
    </source>
</evidence>
<reference evidence="20 21" key="1">
    <citation type="submission" date="2019-12" db="EMBL/GenBank/DDBJ databases">
        <title>Spirosoma sp. HMF4905 genome sequencing and assembly.</title>
        <authorList>
            <person name="Kang H."/>
            <person name="Cha I."/>
            <person name="Kim H."/>
            <person name="Joh K."/>
        </authorList>
    </citation>
    <scope>NUCLEOTIDE SEQUENCE [LARGE SCALE GENOMIC DNA]</scope>
    <source>
        <strain evidence="20 21">HMF4905</strain>
    </source>
</reference>
<name>A0A7K1SFE4_9BACT</name>
<dbReference type="Pfam" id="PF13614">
    <property type="entry name" value="AAA_31"/>
    <property type="match status" value="1"/>
</dbReference>
<dbReference type="InterPro" id="IPR050445">
    <property type="entry name" value="Bact_polysacc_biosynth/exp"/>
</dbReference>
<organism evidence="20 21">
    <name type="scientific">Spirosoma arboris</name>
    <dbReference type="NCBI Taxonomy" id="2682092"/>
    <lineage>
        <taxon>Bacteria</taxon>
        <taxon>Pseudomonadati</taxon>
        <taxon>Bacteroidota</taxon>
        <taxon>Cytophagia</taxon>
        <taxon>Cytophagales</taxon>
        <taxon>Cytophagaceae</taxon>
        <taxon>Spirosoma</taxon>
    </lineage>
</organism>
<evidence type="ECO:0000256" key="3">
    <source>
        <dbReference type="ARBA" id="ARBA00008883"/>
    </source>
</evidence>
<evidence type="ECO:0000256" key="4">
    <source>
        <dbReference type="ARBA" id="ARBA00011903"/>
    </source>
</evidence>
<keyword evidence="21" id="KW-1185">Reference proteome</keyword>
<evidence type="ECO:0000256" key="16">
    <source>
        <dbReference type="SAM" id="Phobius"/>
    </source>
</evidence>
<keyword evidence="13 16" id="KW-0472">Membrane</keyword>
<evidence type="ECO:0000256" key="11">
    <source>
        <dbReference type="ARBA" id="ARBA00022840"/>
    </source>
</evidence>
<evidence type="ECO:0000256" key="10">
    <source>
        <dbReference type="ARBA" id="ARBA00022777"/>
    </source>
</evidence>
<comment type="caution">
    <text evidence="20">The sequence shown here is derived from an EMBL/GenBank/DDBJ whole genome shotgun (WGS) entry which is preliminary data.</text>
</comment>
<sequence length="779" mass="87855">MANVSTNIFEEEEEPINLRLFFLKYLRYWNWLLVSVLLAVGIAYTYLRYATPIYQVSAVLLIKKQDKAPDADDLLKALESTGGDKIVENEIELLKSRTLMQRVVNDLNLSVAYFKKGEIRSYEELYGTSPIWVYTGAMTPLAYQEPIIVRILSNQQYELQNEEGQPKGKFTFSQNVKNEYGNFRVFLNDSLYNKKNNLIKVTFANPQSTADRYKEAINVELLNQKSTVLKLTLEDALPNKGKAILSKLLEAYTFSALTDKNREATNTLQFIDERLRLITGELGTVEKDVESYKSAQGITDLSAEGNLFLEAVKENDTKLNEVDIQLKILDGVDAYLKSSQSGFAPAMLSITDPVLTSLLMKLNELETQQEKYARTTQPDNPFLQTINAQVTNTKGAIQDNVTNQRNNLLVTRTGLEQTNKTFESSIRRIPRKEREFLTIKRQQGIKESLYILLLQKKEETAIAYASTVTDSQIVDEPYSSIQPVKPNSKIVYLAAFLIGLLFPMSVISLQSLLNDKVQSRKDIETETGLSIFGEIMMKPKDLKDNLLDMKGNSLLVEQFKILRANLQYAIKETELNKSHVILLTSSISGEGKSFVSINLASSISFLNKKVIILELDLRKPKVASYLGIENPKEKGISNYLIGQSNVSELIRQTALNSNLYVLPSGPLPPNPSELLSNGRMGALIEELRSQFDFIILDTPPVGLVADATLLGPYVDAAFYLIRHDYTPKANLQTLNKLHATAKFKSLNVIFNGIDYRNSQEYGYGYGYGYSYKYAYGKEV</sequence>
<evidence type="ECO:0000256" key="7">
    <source>
        <dbReference type="ARBA" id="ARBA00022679"/>
    </source>
</evidence>
<feature type="transmembrane region" description="Helical" evidence="16">
    <location>
        <begin position="28"/>
        <end position="47"/>
    </location>
</feature>
<feature type="domain" description="Polysaccharide chain length determinant N-terminal" evidence="17">
    <location>
        <begin position="26"/>
        <end position="107"/>
    </location>
</feature>
<evidence type="ECO:0000256" key="9">
    <source>
        <dbReference type="ARBA" id="ARBA00022741"/>
    </source>
</evidence>
<comment type="similarity">
    <text evidence="2">Belongs to the CpsD/CapB family.</text>
</comment>
<dbReference type="Gene3D" id="3.40.50.300">
    <property type="entry name" value="P-loop containing nucleotide triphosphate hydrolases"/>
    <property type="match status" value="1"/>
</dbReference>
<comment type="catalytic activity">
    <reaction evidence="15">
        <text>L-tyrosyl-[protein] + ATP = O-phospho-L-tyrosyl-[protein] + ADP + H(+)</text>
        <dbReference type="Rhea" id="RHEA:10596"/>
        <dbReference type="Rhea" id="RHEA-COMP:10136"/>
        <dbReference type="Rhea" id="RHEA-COMP:20101"/>
        <dbReference type="ChEBI" id="CHEBI:15378"/>
        <dbReference type="ChEBI" id="CHEBI:30616"/>
        <dbReference type="ChEBI" id="CHEBI:46858"/>
        <dbReference type="ChEBI" id="CHEBI:61978"/>
        <dbReference type="ChEBI" id="CHEBI:456216"/>
        <dbReference type="EC" id="2.7.10.2"/>
    </reaction>
</comment>
<evidence type="ECO:0000256" key="2">
    <source>
        <dbReference type="ARBA" id="ARBA00007316"/>
    </source>
</evidence>
<keyword evidence="12 16" id="KW-1133">Transmembrane helix</keyword>
<dbReference type="FunFam" id="3.40.50.300:FF:000527">
    <property type="entry name" value="Tyrosine-protein kinase etk"/>
    <property type="match status" value="1"/>
</dbReference>
<feature type="domain" description="AAA" evidence="18">
    <location>
        <begin position="580"/>
        <end position="705"/>
    </location>
</feature>
<keyword evidence="8 16" id="KW-0812">Transmembrane</keyword>
<dbReference type="PANTHER" id="PTHR32309:SF13">
    <property type="entry name" value="FERRIC ENTEROBACTIN TRANSPORT PROTEIN FEPE"/>
    <property type="match status" value="1"/>
</dbReference>
<keyword evidence="5" id="KW-1003">Cell membrane</keyword>
<dbReference type="RefSeq" id="WP_157587269.1">
    <property type="nucleotide sequence ID" value="NZ_WPIN01000008.1"/>
</dbReference>
<dbReference type="InterPro" id="IPR003856">
    <property type="entry name" value="LPS_length_determ_N"/>
</dbReference>
<accession>A0A7K1SFE4</accession>
<dbReference type="InterPro" id="IPR032807">
    <property type="entry name" value="GNVR"/>
</dbReference>
<comment type="subcellular location">
    <subcellularLocation>
        <location evidence="1">Cell inner membrane</location>
        <topology evidence="1">Multi-pass membrane protein</topology>
    </subcellularLocation>
</comment>
<dbReference type="GO" id="GO:0004715">
    <property type="term" value="F:non-membrane spanning protein tyrosine kinase activity"/>
    <property type="evidence" value="ECO:0007669"/>
    <property type="project" value="UniProtKB-EC"/>
</dbReference>
<dbReference type="SUPFAM" id="SSF52540">
    <property type="entry name" value="P-loop containing nucleoside triphosphate hydrolases"/>
    <property type="match status" value="1"/>
</dbReference>
<dbReference type="GO" id="GO:0005886">
    <property type="term" value="C:plasma membrane"/>
    <property type="evidence" value="ECO:0007669"/>
    <property type="project" value="UniProtKB-SubCell"/>
</dbReference>
<dbReference type="Pfam" id="PF13807">
    <property type="entry name" value="GNVR"/>
    <property type="match status" value="1"/>
</dbReference>
<dbReference type="GO" id="GO:0042802">
    <property type="term" value="F:identical protein binding"/>
    <property type="evidence" value="ECO:0007669"/>
    <property type="project" value="UniProtKB-ARBA"/>
</dbReference>
<dbReference type="PANTHER" id="PTHR32309">
    <property type="entry name" value="TYROSINE-PROTEIN KINASE"/>
    <property type="match status" value="1"/>
</dbReference>
<dbReference type="EMBL" id="WPIN01000008">
    <property type="protein sequence ID" value="MVM32537.1"/>
    <property type="molecule type" value="Genomic_DNA"/>
</dbReference>
<keyword evidence="10 20" id="KW-0418">Kinase</keyword>
<dbReference type="InterPro" id="IPR025669">
    <property type="entry name" value="AAA_dom"/>
</dbReference>
<keyword evidence="11" id="KW-0067">ATP-binding</keyword>
<keyword evidence="14" id="KW-0829">Tyrosine-protein kinase</keyword>
<evidence type="ECO:0000313" key="21">
    <source>
        <dbReference type="Proteomes" id="UP000436006"/>
    </source>
</evidence>
<dbReference type="NCBIfam" id="TIGR01007">
    <property type="entry name" value="eps_fam"/>
    <property type="match status" value="1"/>
</dbReference>
<comment type="similarity">
    <text evidence="3">Belongs to the etk/wzc family.</text>
</comment>
<dbReference type="GO" id="GO:0005524">
    <property type="term" value="F:ATP binding"/>
    <property type="evidence" value="ECO:0007669"/>
    <property type="project" value="UniProtKB-KW"/>
</dbReference>